<accession>A0A919IWQ4</accession>
<keyword evidence="2" id="KW-1133">Transmembrane helix</keyword>
<protein>
    <recommendedName>
        <fullName evidence="3">CBM2 domain-containing protein</fullName>
    </recommendedName>
</protein>
<sequence>MTRRSPSVVLLDAMLGFATRVQTANLPGSGGGERRGRAAIAWLVGGTLVAVGGTALLIGAVLRAPDGLTDLPPGGVVAAPAPSTSATPAPPVATRSSASATPSRPAGSTSATSRPPEKAVPSVPSGGPSVPAGAHLSAAFSTPGGLLGYRAEVEVTSAGPATANGWQLTVTMPRSTLQLSPVSGATVKQNGTVWTFTPTDDTRRVPAGSTVTVVFDVLGATLLDAKPAACAINGEACSGLT</sequence>
<keyword evidence="2" id="KW-0472">Membrane</keyword>
<dbReference type="AlphaFoldDB" id="A0A919IWQ4"/>
<dbReference type="GO" id="GO:0004553">
    <property type="term" value="F:hydrolase activity, hydrolyzing O-glycosyl compounds"/>
    <property type="evidence" value="ECO:0007669"/>
    <property type="project" value="InterPro"/>
</dbReference>
<dbReference type="InterPro" id="IPR012291">
    <property type="entry name" value="CBM2_carb-bd_dom_sf"/>
</dbReference>
<proteinExistence type="predicted"/>
<evidence type="ECO:0000259" key="3">
    <source>
        <dbReference type="PROSITE" id="PS51173"/>
    </source>
</evidence>
<dbReference type="SMART" id="SM00637">
    <property type="entry name" value="CBD_II"/>
    <property type="match status" value="1"/>
</dbReference>
<keyword evidence="2" id="KW-0812">Transmembrane</keyword>
<evidence type="ECO:0000256" key="2">
    <source>
        <dbReference type="SAM" id="Phobius"/>
    </source>
</evidence>
<evidence type="ECO:0000256" key="1">
    <source>
        <dbReference type="SAM" id="MobiDB-lite"/>
    </source>
</evidence>
<dbReference type="Proteomes" id="UP000598174">
    <property type="component" value="Unassembled WGS sequence"/>
</dbReference>
<gene>
    <name evidence="4" type="ORF">Afe05nite_21400</name>
</gene>
<dbReference type="RefSeq" id="WP_203816869.1">
    <property type="nucleotide sequence ID" value="NZ_BAAABP010000031.1"/>
</dbReference>
<feature type="domain" description="CBM2" evidence="3">
    <location>
        <begin position="129"/>
        <end position="240"/>
    </location>
</feature>
<dbReference type="SUPFAM" id="SSF49384">
    <property type="entry name" value="Carbohydrate-binding domain"/>
    <property type="match status" value="1"/>
</dbReference>
<reference evidence="4" key="1">
    <citation type="submission" date="2021-01" db="EMBL/GenBank/DDBJ databases">
        <title>Whole genome shotgun sequence of Actinoplanes ferrugineus NBRC 15555.</title>
        <authorList>
            <person name="Komaki H."/>
            <person name="Tamura T."/>
        </authorList>
    </citation>
    <scope>NUCLEOTIDE SEQUENCE</scope>
    <source>
        <strain evidence="4">NBRC 15555</strain>
    </source>
</reference>
<comment type="caution">
    <text evidence="4">The sequence shown here is derived from an EMBL/GenBank/DDBJ whole genome shotgun (WGS) entry which is preliminary data.</text>
</comment>
<feature type="region of interest" description="Disordered" evidence="1">
    <location>
        <begin position="75"/>
        <end position="130"/>
    </location>
</feature>
<dbReference type="InterPro" id="IPR008965">
    <property type="entry name" value="CBM2/CBM3_carb-bd_dom_sf"/>
</dbReference>
<evidence type="ECO:0000313" key="5">
    <source>
        <dbReference type="Proteomes" id="UP000598174"/>
    </source>
</evidence>
<organism evidence="4 5">
    <name type="scientific">Paractinoplanes ferrugineus</name>
    <dbReference type="NCBI Taxonomy" id="113564"/>
    <lineage>
        <taxon>Bacteria</taxon>
        <taxon>Bacillati</taxon>
        <taxon>Actinomycetota</taxon>
        <taxon>Actinomycetes</taxon>
        <taxon>Micromonosporales</taxon>
        <taxon>Micromonosporaceae</taxon>
        <taxon>Paractinoplanes</taxon>
    </lineage>
</organism>
<dbReference type="Gene3D" id="2.60.40.290">
    <property type="match status" value="1"/>
</dbReference>
<dbReference type="EMBL" id="BOMM01000015">
    <property type="protein sequence ID" value="GIE10300.1"/>
    <property type="molecule type" value="Genomic_DNA"/>
</dbReference>
<dbReference type="InterPro" id="IPR001919">
    <property type="entry name" value="CBD2"/>
</dbReference>
<dbReference type="Pfam" id="PF00553">
    <property type="entry name" value="CBM_2"/>
    <property type="match status" value="1"/>
</dbReference>
<name>A0A919IWQ4_9ACTN</name>
<keyword evidence="5" id="KW-1185">Reference proteome</keyword>
<feature type="transmembrane region" description="Helical" evidence="2">
    <location>
        <begin position="39"/>
        <end position="62"/>
    </location>
</feature>
<dbReference type="GO" id="GO:0030247">
    <property type="term" value="F:polysaccharide binding"/>
    <property type="evidence" value="ECO:0007669"/>
    <property type="project" value="UniProtKB-UniRule"/>
</dbReference>
<dbReference type="PROSITE" id="PS51173">
    <property type="entry name" value="CBM2"/>
    <property type="match status" value="1"/>
</dbReference>
<dbReference type="GO" id="GO:0005975">
    <property type="term" value="P:carbohydrate metabolic process"/>
    <property type="evidence" value="ECO:0007669"/>
    <property type="project" value="InterPro"/>
</dbReference>
<evidence type="ECO:0000313" key="4">
    <source>
        <dbReference type="EMBL" id="GIE10300.1"/>
    </source>
</evidence>